<dbReference type="InterPro" id="IPR050351">
    <property type="entry name" value="BphY/WalK/GraS-like"/>
</dbReference>
<evidence type="ECO:0000259" key="13">
    <source>
        <dbReference type="PROSITE" id="PS50109"/>
    </source>
</evidence>
<name>A0A364XZK5_9BACT</name>
<comment type="catalytic activity">
    <reaction evidence="1">
        <text>ATP + protein L-histidine = ADP + protein N-phospho-L-histidine.</text>
        <dbReference type="EC" id="2.7.13.3"/>
    </reaction>
</comment>
<dbReference type="InterPro" id="IPR003594">
    <property type="entry name" value="HATPase_dom"/>
</dbReference>
<evidence type="ECO:0000256" key="4">
    <source>
        <dbReference type="ARBA" id="ARBA00022679"/>
    </source>
</evidence>
<evidence type="ECO:0000256" key="12">
    <source>
        <dbReference type="SAM" id="SignalP"/>
    </source>
</evidence>
<keyword evidence="4" id="KW-0808">Transferase</keyword>
<dbReference type="Gene3D" id="1.25.40.10">
    <property type="entry name" value="Tetratricopeptide repeat domain"/>
    <property type="match status" value="2"/>
</dbReference>
<organism evidence="14 15">
    <name type="scientific">Pseudochryseolinea flava</name>
    <dbReference type="NCBI Taxonomy" id="2059302"/>
    <lineage>
        <taxon>Bacteria</taxon>
        <taxon>Pseudomonadati</taxon>
        <taxon>Bacteroidota</taxon>
        <taxon>Cytophagia</taxon>
        <taxon>Cytophagales</taxon>
        <taxon>Fulvivirgaceae</taxon>
        <taxon>Pseudochryseolinea</taxon>
    </lineage>
</organism>
<evidence type="ECO:0000313" key="14">
    <source>
        <dbReference type="EMBL" id="RAV99808.1"/>
    </source>
</evidence>
<feature type="repeat" description="TPR" evidence="9">
    <location>
        <begin position="82"/>
        <end position="115"/>
    </location>
</feature>
<dbReference type="PANTHER" id="PTHR42878">
    <property type="entry name" value="TWO-COMPONENT HISTIDINE KINASE"/>
    <property type="match status" value="1"/>
</dbReference>
<keyword evidence="10" id="KW-0175">Coiled coil</keyword>
<dbReference type="SMART" id="SM00028">
    <property type="entry name" value="TPR"/>
    <property type="match status" value="5"/>
</dbReference>
<dbReference type="OrthoDB" id="973200at2"/>
<dbReference type="SMART" id="SM00387">
    <property type="entry name" value="HATPase_c"/>
    <property type="match status" value="1"/>
</dbReference>
<protein>
    <recommendedName>
        <fullName evidence="2">histidine kinase</fullName>
        <ecNumber evidence="2">2.7.13.3</ecNumber>
    </recommendedName>
</protein>
<sequence>MKKNLGVTLFVLIIMIGAQAQDTLLIDSLNNSISSANSDFTINKAFDEISKTLEKLPKTIALRKAKYSLHLALQSDRELNVVFAYRNLGRVYNSYGQREEALRNFQLSIATAQASPNKPFGLAIAHFHFGQFLAQQGLLSEGLQSLLDASKIFEHLKMYSYVTLCHYEAAIIHYNARNYKQSIEEGYTVLTFQDKIKTDELDYDQSFQRMSILNTIALANNQLRQYDMAIINYDKAEVIAKKIKNDFWVGLINGNKAIVFKNLGRVDEAESSLMADYETSKKYKVWGSAGMSALSLSDIYLSRKEYAKAKSFLDSALFYFVQDPDKVSSKRGLSSYLNSYARLKAAMKDYPEAFNAMQKHVQLRDSLSFEQEALNMAKIKATYDLDRKQTEIELLTKNNEIQQERIRGQKTLFIATLVVLILVVLLSLNLIYIFRRQKQVAKLLRQQRDEIEAKNAELEAQGTKLQENNQYIQSLNAKLEQKVAARTRELEETNHELDTFLYHSSHDIRRPITTLLGLDLVARQVSNDKDVITLFEKVGETARSMDNMLFKMQMMYELNQPDHPVDPIDIHRVIRGVLQHYRPEFARLGMTNHLSLHESLFLTSNPALLNIIFRNLIENAILFRKTHPGAEPFVDIVFKPIGTQLEISITDNGIGIEDKYHDQVFDLYFRGSPASKGNGLGLYLVKKSVQILGGSVKLISDYGVGSTFTVLLPGIKTD</sequence>
<dbReference type="CDD" id="cd00082">
    <property type="entry name" value="HisKA"/>
    <property type="match status" value="1"/>
</dbReference>
<dbReference type="InterPro" id="IPR036097">
    <property type="entry name" value="HisK_dim/P_sf"/>
</dbReference>
<keyword evidence="5" id="KW-0547">Nucleotide-binding</keyword>
<evidence type="ECO:0000256" key="8">
    <source>
        <dbReference type="ARBA" id="ARBA00023012"/>
    </source>
</evidence>
<keyword evidence="6" id="KW-0418">Kinase</keyword>
<keyword evidence="7" id="KW-0067">ATP-binding</keyword>
<dbReference type="GO" id="GO:0030295">
    <property type="term" value="F:protein kinase activator activity"/>
    <property type="evidence" value="ECO:0007669"/>
    <property type="project" value="TreeGrafter"/>
</dbReference>
<dbReference type="Proteomes" id="UP000251889">
    <property type="component" value="Unassembled WGS sequence"/>
</dbReference>
<evidence type="ECO:0000256" key="5">
    <source>
        <dbReference type="ARBA" id="ARBA00022741"/>
    </source>
</evidence>
<dbReference type="Gene3D" id="3.30.565.10">
    <property type="entry name" value="Histidine kinase-like ATPase, C-terminal domain"/>
    <property type="match status" value="1"/>
</dbReference>
<keyword evidence="8" id="KW-0902">Two-component regulatory system</keyword>
<keyword evidence="11" id="KW-0472">Membrane</keyword>
<dbReference type="SUPFAM" id="SSF48452">
    <property type="entry name" value="TPR-like"/>
    <property type="match status" value="2"/>
</dbReference>
<feature type="signal peptide" evidence="12">
    <location>
        <begin position="1"/>
        <end position="20"/>
    </location>
</feature>
<dbReference type="InterPro" id="IPR019734">
    <property type="entry name" value="TPR_rpt"/>
</dbReference>
<evidence type="ECO:0000256" key="7">
    <source>
        <dbReference type="ARBA" id="ARBA00022840"/>
    </source>
</evidence>
<dbReference type="EC" id="2.7.13.3" evidence="2"/>
<evidence type="ECO:0000256" key="3">
    <source>
        <dbReference type="ARBA" id="ARBA00022553"/>
    </source>
</evidence>
<proteinExistence type="predicted"/>
<keyword evidence="15" id="KW-1185">Reference proteome</keyword>
<feature type="chain" id="PRO_5016983124" description="histidine kinase" evidence="12">
    <location>
        <begin position="21"/>
        <end position="718"/>
    </location>
</feature>
<evidence type="ECO:0000313" key="15">
    <source>
        <dbReference type="Proteomes" id="UP000251889"/>
    </source>
</evidence>
<dbReference type="Pfam" id="PF02518">
    <property type="entry name" value="HATPase_c"/>
    <property type="match status" value="1"/>
</dbReference>
<dbReference type="PANTHER" id="PTHR42878:SF7">
    <property type="entry name" value="SENSOR HISTIDINE KINASE GLRK"/>
    <property type="match status" value="1"/>
</dbReference>
<dbReference type="CDD" id="cd00075">
    <property type="entry name" value="HATPase"/>
    <property type="match status" value="1"/>
</dbReference>
<dbReference type="RefSeq" id="WP_112748155.1">
    <property type="nucleotide sequence ID" value="NZ_QMFY01000009.1"/>
</dbReference>
<dbReference type="PROSITE" id="PS50109">
    <property type="entry name" value="HIS_KIN"/>
    <property type="match status" value="1"/>
</dbReference>
<dbReference type="PROSITE" id="PS50005">
    <property type="entry name" value="TPR"/>
    <property type="match status" value="1"/>
</dbReference>
<dbReference type="Gene3D" id="1.10.287.130">
    <property type="match status" value="1"/>
</dbReference>
<evidence type="ECO:0000256" key="9">
    <source>
        <dbReference type="PROSITE-ProRule" id="PRU00339"/>
    </source>
</evidence>
<dbReference type="EMBL" id="QMFY01000009">
    <property type="protein sequence ID" value="RAV99808.1"/>
    <property type="molecule type" value="Genomic_DNA"/>
</dbReference>
<dbReference type="InterPro" id="IPR003661">
    <property type="entry name" value="HisK_dim/P_dom"/>
</dbReference>
<evidence type="ECO:0000256" key="10">
    <source>
        <dbReference type="SAM" id="Coils"/>
    </source>
</evidence>
<keyword evidence="3" id="KW-0597">Phosphoprotein</keyword>
<dbReference type="InterPro" id="IPR004358">
    <property type="entry name" value="Sig_transdc_His_kin-like_C"/>
</dbReference>
<keyword evidence="11" id="KW-1133">Transmembrane helix</keyword>
<keyword evidence="11" id="KW-0812">Transmembrane</keyword>
<dbReference type="PRINTS" id="PR00344">
    <property type="entry name" value="BCTRLSENSOR"/>
</dbReference>
<comment type="caution">
    <text evidence="14">The sequence shown here is derived from an EMBL/GenBank/DDBJ whole genome shotgun (WGS) entry which is preliminary data.</text>
</comment>
<dbReference type="SUPFAM" id="SSF47384">
    <property type="entry name" value="Homodimeric domain of signal transducing histidine kinase"/>
    <property type="match status" value="1"/>
</dbReference>
<dbReference type="GO" id="GO:0000156">
    <property type="term" value="F:phosphorelay response regulator activity"/>
    <property type="evidence" value="ECO:0007669"/>
    <property type="project" value="TreeGrafter"/>
</dbReference>
<evidence type="ECO:0000256" key="6">
    <source>
        <dbReference type="ARBA" id="ARBA00022777"/>
    </source>
</evidence>
<keyword evidence="9" id="KW-0802">TPR repeat</keyword>
<evidence type="ECO:0000256" key="2">
    <source>
        <dbReference type="ARBA" id="ARBA00012438"/>
    </source>
</evidence>
<dbReference type="InterPro" id="IPR011990">
    <property type="entry name" value="TPR-like_helical_dom_sf"/>
</dbReference>
<evidence type="ECO:0000256" key="1">
    <source>
        <dbReference type="ARBA" id="ARBA00000085"/>
    </source>
</evidence>
<evidence type="ECO:0000256" key="11">
    <source>
        <dbReference type="SAM" id="Phobius"/>
    </source>
</evidence>
<accession>A0A364XZK5</accession>
<dbReference type="InterPro" id="IPR005467">
    <property type="entry name" value="His_kinase_dom"/>
</dbReference>
<dbReference type="GO" id="GO:0005524">
    <property type="term" value="F:ATP binding"/>
    <property type="evidence" value="ECO:0007669"/>
    <property type="project" value="UniProtKB-KW"/>
</dbReference>
<dbReference type="GO" id="GO:0000155">
    <property type="term" value="F:phosphorelay sensor kinase activity"/>
    <property type="evidence" value="ECO:0007669"/>
    <property type="project" value="InterPro"/>
</dbReference>
<dbReference type="GO" id="GO:0007234">
    <property type="term" value="P:osmosensory signaling via phosphorelay pathway"/>
    <property type="evidence" value="ECO:0007669"/>
    <property type="project" value="TreeGrafter"/>
</dbReference>
<dbReference type="AlphaFoldDB" id="A0A364XZK5"/>
<feature type="domain" description="Histidine kinase" evidence="13">
    <location>
        <begin position="503"/>
        <end position="716"/>
    </location>
</feature>
<dbReference type="SUPFAM" id="SSF55874">
    <property type="entry name" value="ATPase domain of HSP90 chaperone/DNA topoisomerase II/histidine kinase"/>
    <property type="match status" value="1"/>
</dbReference>
<reference evidence="14 15" key="1">
    <citation type="submission" date="2018-06" db="EMBL/GenBank/DDBJ databases">
        <title>Chryseolinea flavus sp. nov., a member of the phylum Bacteroidetes isolated from soil.</title>
        <authorList>
            <person name="Li Y."/>
            <person name="Wang J."/>
        </authorList>
    </citation>
    <scope>NUCLEOTIDE SEQUENCE [LARGE SCALE GENOMIC DNA]</scope>
    <source>
        <strain evidence="14 15">SDU1-6</strain>
    </source>
</reference>
<gene>
    <name evidence="14" type="ORF">DQQ10_17345</name>
</gene>
<dbReference type="InterPro" id="IPR036890">
    <property type="entry name" value="HATPase_C_sf"/>
</dbReference>
<keyword evidence="12" id="KW-0732">Signal</keyword>
<feature type="coiled-coil region" evidence="10">
    <location>
        <begin position="434"/>
        <end position="496"/>
    </location>
</feature>
<feature type="transmembrane region" description="Helical" evidence="11">
    <location>
        <begin position="412"/>
        <end position="434"/>
    </location>
</feature>